<keyword evidence="3" id="KW-0547">Nucleotide-binding</keyword>
<dbReference type="InterPro" id="IPR050267">
    <property type="entry name" value="Anti-sigma-factor_SerPK"/>
</dbReference>
<organism evidence="3 4">
    <name type="scientific">Streptomyces similanensis</name>
    <dbReference type="NCBI Taxonomy" id="1274988"/>
    <lineage>
        <taxon>Bacteria</taxon>
        <taxon>Bacillati</taxon>
        <taxon>Actinomycetota</taxon>
        <taxon>Actinomycetes</taxon>
        <taxon>Kitasatosporales</taxon>
        <taxon>Streptomycetaceae</taxon>
        <taxon>Streptomyces</taxon>
    </lineage>
</organism>
<dbReference type="RefSeq" id="WP_345671810.1">
    <property type="nucleotide sequence ID" value="NZ_BAABKC010000122.1"/>
</dbReference>
<comment type="caution">
    <text evidence="3">The sequence shown here is derived from an EMBL/GenBank/DDBJ whole genome shotgun (WGS) entry which is preliminary data.</text>
</comment>
<keyword evidence="1" id="KW-0723">Serine/threonine-protein kinase</keyword>
<evidence type="ECO:0000259" key="2">
    <source>
        <dbReference type="Pfam" id="PF13581"/>
    </source>
</evidence>
<dbReference type="Pfam" id="PF13581">
    <property type="entry name" value="HATPase_c_2"/>
    <property type="match status" value="1"/>
</dbReference>
<keyword evidence="3" id="KW-0067">ATP-binding</keyword>
<evidence type="ECO:0000256" key="1">
    <source>
        <dbReference type="ARBA" id="ARBA00022527"/>
    </source>
</evidence>
<evidence type="ECO:0000313" key="4">
    <source>
        <dbReference type="Proteomes" id="UP001500124"/>
    </source>
</evidence>
<protein>
    <submittedName>
        <fullName evidence="3">ATP-binding protein</fullName>
    </submittedName>
</protein>
<dbReference type="SUPFAM" id="SSF55874">
    <property type="entry name" value="ATPase domain of HSP90 chaperone/DNA topoisomerase II/histidine kinase"/>
    <property type="match status" value="1"/>
</dbReference>
<dbReference type="GO" id="GO:0005524">
    <property type="term" value="F:ATP binding"/>
    <property type="evidence" value="ECO:0007669"/>
    <property type="project" value="UniProtKB-KW"/>
</dbReference>
<reference evidence="4" key="1">
    <citation type="journal article" date="2019" name="Int. J. Syst. Evol. Microbiol.">
        <title>The Global Catalogue of Microorganisms (GCM) 10K type strain sequencing project: providing services to taxonomists for standard genome sequencing and annotation.</title>
        <authorList>
            <consortium name="The Broad Institute Genomics Platform"/>
            <consortium name="The Broad Institute Genome Sequencing Center for Infectious Disease"/>
            <person name="Wu L."/>
            <person name="Ma J."/>
        </authorList>
    </citation>
    <scope>NUCLEOTIDE SEQUENCE [LARGE SCALE GENOMIC DNA]</scope>
    <source>
        <strain evidence="4">JCM 18410</strain>
    </source>
</reference>
<dbReference type="PANTHER" id="PTHR35526">
    <property type="entry name" value="ANTI-SIGMA-F FACTOR RSBW-RELATED"/>
    <property type="match status" value="1"/>
</dbReference>
<evidence type="ECO:0000313" key="3">
    <source>
        <dbReference type="EMBL" id="GAA5076954.1"/>
    </source>
</evidence>
<dbReference type="PANTHER" id="PTHR35526:SF3">
    <property type="entry name" value="ANTI-SIGMA-F FACTOR RSBW"/>
    <property type="match status" value="1"/>
</dbReference>
<keyword evidence="1" id="KW-0808">Transferase</keyword>
<keyword evidence="4" id="KW-1185">Reference proteome</keyword>
<keyword evidence="1" id="KW-0418">Kinase</keyword>
<dbReference type="InterPro" id="IPR003594">
    <property type="entry name" value="HATPase_dom"/>
</dbReference>
<gene>
    <name evidence="3" type="ORF">GCM10023336_67360</name>
</gene>
<sequence length="149" mass="16524">MNETLPKLRNMVHWQTLTGADNPSALTVRLRREAASVPICRHLVRQTLTDWNLPQTADTAELVVAELASNTIRHTHHKTFRLTLRRMPGGVIRVTLTDRSRALPAPRDAGVDDLGGRGLALVDVLAQAWGTDRLLWGKRIWADLAGDAP</sequence>
<dbReference type="Gene3D" id="3.30.565.10">
    <property type="entry name" value="Histidine kinase-like ATPase, C-terminal domain"/>
    <property type="match status" value="1"/>
</dbReference>
<dbReference type="Proteomes" id="UP001500124">
    <property type="component" value="Unassembled WGS sequence"/>
</dbReference>
<name>A0ABP9LIV2_9ACTN</name>
<dbReference type="CDD" id="cd16936">
    <property type="entry name" value="HATPase_RsbW-like"/>
    <property type="match status" value="1"/>
</dbReference>
<dbReference type="EMBL" id="BAABKC010000122">
    <property type="protein sequence ID" value="GAA5076954.1"/>
    <property type="molecule type" value="Genomic_DNA"/>
</dbReference>
<dbReference type="InterPro" id="IPR036890">
    <property type="entry name" value="HATPase_C_sf"/>
</dbReference>
<accession>A0ABP9LIV2</accession>
<proteinExistence type="predicted"/>
<feature type="domain" description="Histidine kinase/HSP90-like ATPase" evidence="2">
    <location>
        <begin position="33"/>
        <end position="127"/>
    </location>
</feature>